<dbReference type="AlphaFoldDB" id="A0A0P9DB94"/>
<name>A0A0P9DB94_9CHLR</name>
<gene>
    <name evidence="2" type="ORF">SE17_00280</name>
</gene>
<comment type="caution">
    <text evidence="2">The sequence shown here is derived from an EMBL/GenBank/DDBJ whole genome shotgun (WGS) entry which is preliminary data.</text>
</comment>
<keyword evidence="1" id="KW-0472">Membrane</keyword>
<protein>
    <submittedName>
        <fullName evidence="2">Uncharacterized protein</fullName>
    </submittedName>
</protein>
<feature type="transmembrane region" description="Helical" evidence="1">
    <location>
        <begin position="7"/>
        <end position="27"/>
    </location>
</feature>
<feature type="transmembrane region" description="Helical" evidence="1">
    <location>
        <begin position="64"/>
        <end position="82"/>
    </location>
</feature>
<sequence length="142" mass="16868">MTYWRILAWLFGPSLPLMLVFILYQRFDGTPHFFLHTLMGWDVGLIVLLAAMHYGRRPARWDGILPFLLALYALTPDFVYMAGPFHRDWMDVFLFHVALDEILPFALPMLALIWVVLLVEYVHWWPTPLQHTQDERWRTIVA</sequence>
<evidence type="ECO:0000256" key="1">
    <source>
        <dbReference type="SAM" id="Phobius"/>
    </source>
</evidence>
<evidence type="ECO:0000313" key="3">
    <source>
        <dbReference type="Proteomes" id="UP000050509"/>
    </source>
</evidence>
<dbReference type="Proteomes" id="UP000050509">
    <property type="component" value="Unassembled WGS sequence"/>
</dbReference>
<feature type="transmembrane region" description="Helical" evidence="1">
    <location>
        <begin position="102"/>
        <end position="122"/>
    </location>
</feature>
<dbReference type="EMBL" id="LJCR01000002">
    <property type="protein sequence ID" value="KPV55010.1"/>
    <property type="molecule type" value="Genomic_DNA"/>
</dbReference>
<accession>A0A0P9DB94</accession>
<organism evidence="2 3">
    <name type="scientific">Kouleothrix aurantiaca</name>
    <dbReference type="NCBI Taxonomy" id="186479"/>
    <lineage>
        <taxon>Bacteria</taxon>
        <taxon>Bacillati</taxon>
        <taxon>Chloroflexota</taxon>
        <taxon>Chloroflexia</taxon>
        <taxon>Chloroflexales</taxon>
        <taxon>Roseiflexineae</taxon>
        <taxon>Roseiflexaceae</taxon>
        <taxon>Kouleothrix</taxon>
    </lineage>
</organism>
<reference evidence="2 3" key="1">
    <citation type="submission" date="2015-09" db="EMBL/GenBank/DDBJ databases">
        <title>Draft genome sequence of Kouleothrix aurantiaca JCM 19913.</title>
        <authorList>
            <person name="Hemp J."/>
        </authorList>
    </citation>
    <scope>NUCLEOTIDE SEQUENCE [LARGE SCALE GENOMIC DNA]</scope>
    <source>
        <strain evidence="2 3">COM-B</strain>
    </source>
</reference>
<proteinExistence type="predicted"/>
<keyword evidence="1" id="KW-0812">Transmembrane</keyword>
<keyword evidence="1" id="KW-1133">Transmembrane helix</keyword>
<keyword evidence="3" id="KW-1185">Reference proteome</keyword>
<evidence type="ECO:0000313" key="2">
    <source>
        <dbReference type="EMBL" id="KPV55010.1"/>
    </source>
</evidence>
<feature type="transmembrane region" description="Helical" evidence="1">
    <location>
        <begin position="33"/>
        <end position="52"/>
    </location>
</feature>